<dbReference type="InterPro" id="IPR007346">
    <property type="entry name" value="Endonuclease-I"/>
</dbReference>
<dbReference type="Pfam" id="PF19886">
    <property type="entry name" value="DUF6359"/>
    <property type="match status" value="1"/>
</dbReference>
<protein>
    <submittedName>
        <fullName evidence="5">Ribonuclease</fullName>
    </submittedName>
</protein>
<name>A0ABX3ZFM5_9BACL</name>
<keyword evidence="6" id="KW-1185">Reference proteome</keyword>
<dbReference type="EMBL" id="NHNT01000008">
    <property type="protein sequence ID" value="OUZ38462.1"/>
    <property type="molecule type" value="Genomic_DNA"/>
</dbReference>
<comment type="caution">
    <text evidence="5">The sequence shown here is derived from an EMBL/GenBank/DDBJ whole genome shotgun (WGS) entry which is preliminary data.</text>
</comment>
<evidence type="ECO:0000313" key="6">
    <source>
        <dbReference type="Proteomes" id="UP000196594"/>
    </source>
</evidence>
<evidence type="ECO:0000313" key="5">
    <source>
        <dbReference type="EMBL" id="OUZ38462.1"/>
    </source>
</evidence>
<proteinExistence type="predicted"/>
<evidence type="ECO:0000256" key="3">
    <source>
        <dbReference type="SAM" id="MobiDB-lite"/>
    </source>
</evidence>
<gene>
    <name evidence="5" type="ORF">CBM15_11955</name>
</gene>
<evidence type="ECO:0000256" key="1">
    <source>
        <dbReference type="ARBA" id="ARBA00022722"/>
    </source>
</evidence>
<dbReference type="SUPFAM" id="SSF54060">
    <property type="entry name" value="His-Me finger endonucleases"/>
    <property type="match status" value="1"/>
</dbReference>
<feature type="region of interest" description="Disordered" evidence="3">
    <location>
        <begin position="277"/>
        <end position="299"/>
    </location>
</feature>
<dbReference type="Pfam" id="PF04231">
    <property type="entry name" value="Endonuclease_1"/>
    <property type="match status" value="1"/>
</dbReference>
<dbReference type="Proteomes" id="UP000196594">
    <property type="component" value="Unassembled WGS sequence"/>
</dbReference>
<keyword evidence="2" id="KW-0378">Hydrolase</keyword>
<keyword evidence="1" id="KW-0540">Nuclease</keyword>
<dbReference type="InterPro" id="IPR044925">
    <property type="entry name" value="His-Me_finger_sf"/>
</dbReference>
<organism evidence="5 6">
    <name type="scientific">Solibacillus kalamii</name>
    <dbReference type="NCBI Taxonomy" id="1748298"/>
    <lineage>
        <taxon>Bacteria</taxon>
        <taxon>Bacillati</taxon>
        <taxon>Bacillota</taxon>
        <taxon>Bacilli</taxon>
        <taxon>Bacillales</taxon>
        <taxon>Caryophanaceae</taxon>
        <taxon>Solibacillus</taxon>
    </lineage>
</organism>
<feature type="domain" description="Endonuclease YhcR N-terminal" evidence="4">
    <location>
        <begin position="42"/>
        <end position="146"/>
    </location>
</feature>
<reference evidence="5 6" key="1">
    <citation type="journal article" date="2017" name="Int. J. Syst. Evol. Microbiol.">
        <title>Solibacillus kalamii sp. nov., isolated from a high-efficiency particulate arrestance filter system used in the International Space Station.</title>
        <authorList>
            <person name="Checinska Sielaff A."/>
            <person name="Kumar R.M."/>
            <person name="Pal D."/>
            <person name="Mayilraj S."/>
            <person name="Venkateswaran K."/>
        </authorList>
    </citation>
    <scope>NUCLEOTIDE SEQUENCE [LARGE SCALE GENOMIC DNA]</scope>
    <source>
        <strain evidence="5 6">ISSFR-015</strain>
    </source>
</reference>
<accession>A0ABX3ZFM5</accession>
<dbReference type="RefSeq" id="WP_087617699.1">
    <property type="nucleotide sequence ID" value="NZ_JAFBEY010000006.1"/>
</dbReference>
<dbReference type="PANTHER" id="PTHR33607">
    <property type="entry name" value="ENDONUCLEASE-1"/>
    <property type="match status" value="1"/>
</dbReference>
<dbReference type="InterPro" id="IPR045939">
    <property type="entry name" value="YhcR_N"/>
</dbReference>
<evidence type="ECO:0000259" key="4">
    <source>
        <dbReference type="Pfam" id="PF19886"/>
    </source>
</evidence>
<evidence type="ECO:0000256" key="2">
    <source>
        <dbReference type="ARBA" id="ARBA00022801"/>
    </source>
</evidence>
<sequence length="391" mass="42967">MVKNRNVRLLFSWVLIVFILIQPLQSTVTNAAAGDGSWSTPYSVSQAISNQNNSTKTVQGYVVGQPTSTTTVLTGSFPNDYALAIADNANETNIANMIYVQIPTSFRSSYGLKSNPSLMGKSVKITGALSAYFSHPGLKNSTAFEVVGGSPADPEPTPTPNPSTDAYYDAAVGKTGAALKSALHNIIDDHTEISYSNVWTALRETDEDPNNSNNVILLYTGRSQSKFTNGGNVNDWNREHVWAKSHGGFGTSMGAGTDLHHLRPTDVSVNGTRSNLDFDNGGNEHSEASGNYYDSDSWEPRDSVKGDVARMLFYMAVRYEGDSGELDLELNNQVNNGTAPYHGKLSVLLQWHKQDPVDNFERTRNEIIYTDYQHNRNPFIDHPEWASAIWE</sequence>
<dbReference type="PANTHER" id="PTHR33607:SF2">
    <property type="entry name" value="ENDONUCLEASE-1"/>
    <property type="match status" value="1"/>
</dbReference>